<dbReference type="PROSITE" id="PS50011">
    <property type="entry name" value="PROTEIN_KINASE_DOM"/>
    <property type="match status" value="1"/>
</dbReference>
<gene>
    <name evidence="2" type="ORF">BBA_10352</name>
</gene>
<keyword evidence="2" id="KW-0418">Kinase</keyword>
<dbReference type="GO" id="GO:0004674">
    <property type="term" value="F:protein serine/threonine kinase activity"/>
    <property type="evidence" value="ECO:0007669"/>
    <property type="project" value="TreeGrafter"/>
</dbReference>
<dbReference type="CDD" id="cd00180">
    <property type="entry name" value="PKc"/>
    <property type="match status" value="1"/>
</dbReference>
<dbReference type="EMBL" id="JH725298">
    <property type="protein sequence ID" value="EJP60701.1"/>
    <property type="molecule type" value="Genomic_DNA"/>
</dbReference>
<dbReference type="Proteomes" id="UP000002762">
    <property type="component" value="Unassembled WGS sequence"/>
</dbReference>
<dbReference type="STRING" id="655819.J5J984"/>
<name>J5J984_BEAB2</name>
<sequence length="597" mass="67477">MAPQTIANRYIKLEDLRSLLTKKFGAGNFTIQTPAQEVVYLTNSILRGARKCFAILVLISRTAAISNFFQRDSLQRSCPDDGLPYTSETLQRIFEKDTTSLTVKRFLEKQWMFVIPVFRRHMISRKLDKEIILPFLSEEPAGRGSMGTVWKMKLHPDCHRLPLDGDIVIRKQIECGRDGDMTVFKKELENLSLLTHLNHPNIVQLYCSYMYRDRYNLMFAVANGGSLADLLNGKEGTKGPDGSQLWLALADLASAIDALHNFTSELLDLSLSGCHHDLAPRNILIHGKTFVLADFGLSSFRSASFRSADEDSLTTFKDVRGFYVAPECQTLDDKKVKSQKVNRASDIWSFGCILSEVLTHSVLGPNGVEQFRSKRKVQVASGMEWFRFHCGPERSNPGVECWLENLQADAGPVSARWYFAFHRLLDELHQSKLDKLELDFSKTIQALEELHYISEGSIGAGQPRRRTFLQYHHARLLEALPPHYRSFAKERMVELVLESNDATQLRGLSEAVTDAGDEDIGTLVAVKRLTIMSNDGSLIENMDLILDKNDVNLSVDIDNHSAAVLETTSEHVLVEWLRYGDVWVDEVIGMSCLLFEL</sequence>
<accession>J5J984</accession>
<dbReference type="InterPro" id="IPR011009">
    <property type="entry name" value="Kinase-like_dom_sf"/>
</dbReference>
<dbReference type="GO" id="GO:0005524">
    <property type="term" value="F:ATP binding"/>
    <property type="evidence" value="ECO:0007669"/>
    <property type="project" value="InterPro"/>
</dbReference>
<organism evidence="2 3">
    <name type="scientific">Beauveria bassiana (strain ARSEF 2860)</name>
    <name type="common">White muscardine disease fungus</name>
    <name type="synonym">Tritirachium shiotae</name>
    <dbReference type="NCBI Taxonomy" id="655819"/>
    <lineage>
        <taxon>Eukaryota</taxon>
        <taxon>Fungi</taxon>
        <taxon>Dikarya</taxon>
        <taxon>Ascomycota</taxon>
        <taxon>Pezizomycotina</taxon>
        <taxon>Sordariomycetes</taxon>
        <taxon>Hypocreomycetidae</taxon>
        <taxon>Hypocreales</taxon>
        <taxon>Cordycipitaceae</taxon>
        <taxon>Beauveria</taxon>
    </lineage>
</organism>
<dbReference type="HOGENOM" id="CLU_457067_0_0_1"/>
<dbReference type="SUPFAM" id="SSF56112">
    <property type="entry name" value="Protein kinase-like (PK-like)"/>
    <property type="match status" value="1"/>
</dbReference>
<dbReference type="InterPro" id="IPR000719">
    <property type="entry name" value="Prot_kinase_dom"/>
</dbReference>
<dbReference type="InParanoid" id="J5J984"/>
<dbReference type="AlphaFoldDB" id="J5J984"/>
<evidence type="ECO:0000313" key="2">
    <source>
        <dbReference type="EMBL" id="EJP60701.1"/>
    </source>
</evidence>
<evidence type="ECO:0000259" key="1">
    <source>
        <dbReference type="PROSITE" id="PS50011"/>
    </source>
</evidence>
<proteinExistence type="predicted"/>
<dbReference type="PANTHER" id="PTHR24359:SF1">
    <property type="entry name" value="INHIBITOR OF NUCLEAR FACTOR KAPPA-B KINASE EPSILON SUBUNIT HOMOLOG 1-RELATED"/>
    <property type="match status" value="1"/>
</dbReference>
<dbReference type="GeneID" id="19893364"/>
<dbReference type="Gene3D" id="1.10.510.10">
    <property type="entry name" value="Transferase(Phosphotransferase) domain 1"/>
    <property type="match status" value="1"/>
</dbReference>
<feature type="domain" description="Protein kinase" evidence="1">
    <location>
        <begin position="135"/>
        <end position="453"/>
    </location>
</feature>
<keyword evidence="3" id="KW-1185">Reference proteome</keyword>
<dbReference type="PANTHER" id="PTHR24359">
    <property type="entry name" value="SERINE/THREONINE-PROTEIN KINASE SBK1"/>
    <property type="match status" value="1"/>
</dbReference>
<keyword evidence="2" id="KW-0808">Transferase</keyword>
<protein>
    <submittedName>
        <fullName evidence="2">Protein kinase domain-containing protein</fullName>
    </submittedName>
</protein>
<reference evidence="2 3" key="1">
    <citation type="journal article" date="2012" name="Sci. Rep.">
        <title>Genomic perspectives on the evolution of fungal entomopathogenicity in Beauveria bassiana.</title>
        <authorList>
            <person name="Xiao G."/>
            <person name="Ying S.H."/>
            <person name="Zheng P."/>
            <person name="Wang Z.L."/>
            <person name="Zhang S."/>
            <person name="Xie X.Q."/>
            <person name="Shang Y."/>
            <person name="St Leger R.J."/>
            <person name="Zhao G.P."/>
            <person name="Wang C."/>
            <person name="Feng M.G."/>
        </authorList>
    </citation>
    <scope>NUCLEOTIDE SEQUENCE [LARGE SCALE GENOMIC DNA]</scope>
    <source>
        <strain evidence="2 3">ARSEF 2860</strain>
    </source>
</reference>
<evidence type="ECO:0000313" key="3">
    <source>
        <dbReference type="Proteomes" id="UP000002762"/>
    </source>
</evidence>
<dbReference type="Pfam" id="PF00069">
    <property type="entry name" value="Pkinase"/>
    <property type="match status" value="1"/>
</dbReference>
<dbReference type="RefSeq" id="XP_008603671.1">
    <property type="nucleotide sequence ID" value="XM_008605449.1"/>
</dbReference>